<proteinExistence type="predicted"/>
<sequence length="498" mass="55792">MSSQSPSPPATPHNELLELTQQLTPRKTPRRVRQICLDLQSRANDASKAHGDLKRKLVDISNQADNAPRRKPRLRHRRAAEATDEVTNPATLEERVRSAGRHFAVEYGLFLHCDVEQLFATALDPNFEEATEFDSEESRIQGQIRDILPLLPDDARDIEIRRKSWIAKCFEDGLSGQRSNINTRIRQESITHIAANTKFQDLSHDFVTDVDVSFADFDSSSSRFAAFSRYIGYQEATDNTDAFYSPLKAQVLYKDYDGTMDPYKIFRGPALLSIYVSIIRGKQGAKGLFRGKSKLPSASVIERTRHIERTSLGAIADSSVLKPKAIWLFSADTQLLAEGDETKIDYRHLWVTFMRQISKGLREDAAWAKDLFRYWDEILFPHADNSHSQAPSANRKAVCAEIDAMDAAFEDSVAPRATPSFGSLPHSPSDTGPSHASTSSQSRGREHSPDPTSSPRSSRTRPSQSPGPENSAHAVSAPSRSESSNHSKTPYNTRRRRR</sequence>
<feature type="region of interest" description="Disordered" evidence="1">
    <location>
        <begin position="416"/>
        <end position="498"/>
    </location>
</feature>
<evidence type="ECO:0000313" key="2">
    <source>
        <dbReference type="EMBL" id="KAJ7092346.1"/>
    </source>
</evidence>
<feature type="compositionally biased region" description="Polar residues" evidence="1">
    <location>
        <begin position="478"/>
        <end position="492"/>
    </location>
</feature>
<comment type="caution">
    <text evidence="2">The sequence shown here is derived from an EMBL/GenBank/DDBJ whole genome shotgun (WGS) entry which is preliminary data.</text>
</comment>
<dbReference type="Proteomes" id="UP001222325">
    <property type="component" value="Unassembled WGS sequence"/>
</dbReference>
<keyword evidence="3" id="KW-1185">Reference proteome</keyword>
<reference evidence="2" key="1">
    <citation type="submission" date="2023-03" db="EMBL/GenBank/DDBJ databases">
        <title>Massive genome expansion in bonnet fungi (Mycena s.s.) driven by repeated elements and novel gene families across ecological guilds.</title>
        <authorList>
            <consortium name="Lawrence Berkeley National Laboratory"/>
            <person name="Harder C.B."/>
            <person name="Miyauchi S."/>
            <person name="Viragh M."/>
            <person name="Kuo A."/>
            <person name="Thoen E."/>
            <person name="Andreopoulos B."/>
            <person name="Lu D."/>
            <person name="Skrede I."/>
            <person name="Drula E."/>
            <person name="Henrissat B."/>
            <person name="Morin E."/>
            <person name="Kohler A."/>
            <person name="Barry K."/>
            <person name="LaButti K."/>
            <person name="Morin E."/>
            <person name="Salamov A."/>
            <person name="Lipzen A."/>
            <person name="Mereny Z."/>
            <person name="Hegedus B."/>
            <person name="Baldrian P."/>
            <person name="Stursova M."/>
            <person name="Weitz H."/>
            <person name="Taylor A."/>
            <person name="Grigoriev I.V."/>
            <person name="Nagy L.G."/>
            <person name="Martin F."/>
            <person name="Kauserud H."/>
        </authorList>
    </citation>
    <scope>NUCLEOTIDE SEQUENCE</scope>
    <source>
        <strain evidence="2">CBHHK173m</strain>
    </source>
</reference>
<dbReference type="AlphaFoldDB" id="A0AAD6U6X7"/>
<feature type="compositionally biased region" description="Low complexity" evidence="1">
    <location>
        <begin position="450"/>
        <end position="468"/>
    </location>
</feature>
<feature type="compositionally biased region" description="Pro residues" evidence="1">
    <location>
        <begin position="1"/>
        <end position="11"/>
    </location>
</feature>
<organism evidence="2 3">
    <name type="scientific">Mycena belliarum</name>
    <dbReference type="NCBI Taxonomy" id="1033014"/>
    <lineage>
        <taxon>Eukaryota</taxon>
        <taxon>Fungi</taxon>
        <taxon>Dikarya</taxon>
        <taxon>Basidiomycota</taxon>
        <taxon>Agaricomycotina</taxon>
        <taxon>Agaricomycetes</taxon>
        <taxon>Agaricomycetidae</taxon>
        <taxon>Agaricales</taxon>
        <taxon>Marasmiineae</taxon>
        <taxon>Mycenaceae</taxon>
        <taxon>Mycena</taxon>
    </lineage>
</organism>
<feature type="compositionally biased region" description="Basic and acidic residues" evidence="1">
    <location>
        <begin position="45"/>
        <end position="58"/>
    </location>
</feature>
<evidence type="ECO:0000313" key="3">
    <source>
        <dbReference type="Proteomes" id="UP001222325"/>
    </source>
</evidence>
<accession>A0AAD6U6X7</accession>
<name>A0AAD6U6X7_9AGAR</name>
<evidence type="ECO:0000256" key="1">
    <source>
        <dbReference type="SAM" id="MobiDB-lite"/>
    </source>
</evidence>
<feature type="compositionally biased region" description="Basic residues" evidence="1">
    <location>
        <begin position="69"/>
        <end position="78"/>
    </location>
</feature>
<protein>
    <submittedName>
        <fullName evidence="2">Uncharacterized protein</fullName>
    </submittedName>
</protein>
<gene>
    <name evidence="2" type="ORF">B0H15DRAFT_929841</name>
</gene>
<feature type="compositionally biased region" description="Polar residues" evidence="1">
    <location>
        <begin position="426"/>
        <end position="442"/>
    </location>
</feature>
<feature type="region of interest" description="Disordered" evidence="1">
    <location>
        <begin position="44"/>
        <end position="85"/>
    </location>
</feature>
<feature type="region of interest" description="Disordered" evidence="1">
    <location>
        <begin position="1"/>
        <end position="29"/>
    </location>
</feature>
<dbReference type="EMBL" id="JARJCN010000018">
    <property type="protein sequence ID" value="KAJ7092346.1"/>
    <property type="molecule type" value="Genomic_DNA"/>
</dbReference>